<evidence type="ECO:0000313" key="2">
    <source>
        <dbReference type="Proteomes" id="UP000326759"/>
    </source>
</evidence>
<evidence type="ECO:0000313" key="1">
    <source>
        <dbReference type="EMBL" id="KAB7504918.1"/>
    </source>
</evidence>
<proteinExistence type="predicted"/>
<dbReference type="AlphaFoldDB" id="A0A5N5TFR4"/>
<dbReference type="Proteomes" id="UP000326759">
    <property type="component" value="Unassembled WGS sequence"/>
</dbReference>
<organism evidence="1 2">
    <name type="scientific">Armadillidium nasatum</name>
    <dbReference type="NCBI Taxonomy" id="96803"/>
    <lineage>
        <taxon>Eukaryota</taxon>
        <taxon>Metazoa</taxon>
        <taxon>Ecdysozoa</taxon>
        <taxon>Arthropoda</taxon>
        <taxon>Crustacea</taxon>
        <taxon>Multicrustacea</taxon>
        <taxon>Malacostraca</taxon>
        <taxon>Eumalacostraca</taxon>
        <taxon>Peracarida</taxon>
        <taxon>Isopoda</taxon>
        <taxon>Oniscidea</taxon>
        <taxon>Crinocheta</taxon>
        <taxon>Armadillidiidae</taxon>
        <taxon>Armadillidium</taxon>
    </lineage>
</organism>
<dbReference type="OrthoDB" id="10479056at2759"/>
<name>A0A5N5TFR4_9CRUS</name>
<reference evidence="1 2" key="1">
    <citation type="journal article" date="2019" name="PLoS Biol.">
        <title>Sex chromosomes control vertical transmission of feminizing Wolbachia symbionts in an isopod.</title>
        <authorList>
            <person name="Becking T."/>
            <person name="Chebbi M.A."/>
            <person name="Giraud I."/>
            <person name="Moumen B."/>
            <person name="Laverre T."/>
            <person name="Caubet Y."/>
            <person name="Peccoud J."/>
            <person name="Gilbert C."/>
            <person name="Cordaux R."/>
        </authorList>
    </citation>
    <scope>NUCLEOTIDE SEQUENCE [LARGE SCALE GENOMIC DNA]</scope>
    <source>
        <strain evidence="1">ANa2</strain>
        <tissue evidence="1">Whole body excluding digestive tract and cuticle</tissue>
    </source>
</reference>
<protein>
    <submittedName>
        <fullName evidence="1">Uncharacterized protein</fullName>
    </submittedName>
</protein>
<accession>A0A5N5TFR4</accession>
<sequence>MINSTVAPSEGPSFFQNFHLSIYFFLRIYELGICKLKTTYLLTPKVVNSVFDRSIYTLDAAA</sequence>
<dbReference type="EMBL" id="SEYY01002115">
    <property type="protein sequence ID" value="KAB7504918.1"/>
    <property type="molecule type" value="Genomic_DNA"/>
</dbReference>
<comment type="caution">
    <text evidence="1">The sequence shown here is derived from an EMBL/GenBank/DDBJ whole genome shotgun (WGS) entry which is preliminary data.</text>
</comment>
<gene>
    <name evidence="1" type="ORF">Anas_13223</name>
</gene>
<keyword evidence="2" id="KW-1185">Reference proteome</keyword>